<dbReference type="EMBL" id="PYMA01000006">
    <property type="protein sequence ID" value="PSW19573.1"/>
    <property type="molecule type" value="Genomic_DNA"/>
</dbReference>
<dbReference type="PANTHER" id="PTHR38108:SF1">
    <property type="entry name" value="UPF0319 PROTEIN YCCT"/>
    <property type="match status" value="1"/>
</dbReference>
<dbReference type="Proteomes" id="UP000241771">
    <property type="component" value="Unassembled WGS sequence"/>
</dbReference>
<protein>
    <submittedName>
        <fullName evidence="4">DUF2057 domain-containing protein</fullName>
    </submittedName>
</protein>
<sequence length="221" mass="24329">MNKKWLVAVLAGALSLPSLASELKVIKEIDLHVLNGKEVDSPLFKNKDVLELEAGTNQILFSLDQLVIDDGRRSKLKFTPVVMRFDATESPLQLSYPVFKHVDDAKAFRKTLDFVLTDTKGAPVDYQAELLHVSGLGIFPEYARTLEEYNMVGDGVAVVDPTMVDDLAVKPQKTAQATKTTVAEATGNAAASKVAIMQTGFAELSAEEQQQFMQWAMRNLK</sequence>
<dbReference type="InterPro" id="IPR018635">
    <property type="entry name" value="UPF0319"/>
</dbReference>
<dbReference type="RefSeq" id="WP_036822993.1">
    <property type="nucleotide sequence ID" value="NZ_JGVO01000432.1"/>
</dbReference>
<evidence type="ECO:0000256" key="2">
    <source>
        <dbReference type="ARBA" id="ARBA00022729"/>
    </source>
</evidence>
<organism evidence="4 5">
    <name type="scientific">Photobacterium sanctipauli</name>
    <dbReference type="NCBI Taxonomy" id="1342794"/>
    <lineage>
        <taxon>Bacteria</taxon>
        <taxon>Pseudomonadati</taxon>
        <taxon>Pseudomonadota</taxon>
        <taxon>Gammaproteobacteria</taxon>
        <taxon>Vibrionales</taxon>
        <taxon>Vibrionaceae</taxon>
        <taxon>Photobacterium</taxon>
    </lineage>
</organism>
<dbReference type="AlphaFoldDB" id="A0A2T3NTG4"/>
<accession>A0A2T3NTG4</accession>
<gene>
    <name evidence="4" type="ORF">C9I98_11720</name>
</gene>
<dbReference type="OrthoDB" id="6214057at2"/>
<proteinExistence type="inferred from homology"/>
<reference evidence="4 5" key="1">
    <citation type="submission" date="2018-01" db="EMBL/GenBank/DDBJ databases">
        <title>Whole genome sequencing of Histamine producing bacteria.</title>
        <authorList>
            <person name="Butler K."/>
        </authorList>
    </citation>
    <scope>NUCLEOTIDE SEQUENCE [LARGE SCALE GENOMIC DNA]</scope>
    <source>
        <strain evidence="4 5">DSM 100436</strain>
    </source>
</reference>
<evidence type="ECO:0000313" key="5">
    <source>
        <dbReference type="Proteomes" id="UP000241771"/>
    </source>
</evidence>
<comment type="similarity">
    <text evidence="1">Belongs to the UPF0319 family.</text>
</comment>
<feature type="signal peptide" evidence="3">
    <location>
        <begin position="1"/>
        <end position="20"/>
    </location>
</feature>
<evidence type="ECO:0000256" key="1">
    <source>
        <dbReference type="ARBA" id="ARBA00008490"/>
    </source>
</evidence>
<evidence type="ECO:0000256" key="3">
    <source>
        <dbReference type="SAM" id="SignalP"/>
    </source>
</evidence>
<feature type="chain" id="PRO_5015445833" evidence="3">
    <location>
        <begin position="21"/>
        <end position="221"/>
    </location>
</feature>
<keyword evidence="5" id="KW-1185">Reference proteome</keyword>
<dbReference type="Pfam" id="PF09829">
    <property type="entry name" value="DUF2057"/>
    <property type="match status" value="1"/>
</dbReference>
<name>A0A2T3NTG4_9GAMM</name>
<evidence type="ECO:0000313" key="4">
    <source>
        <dbReference type="EMBL" id="PSW19573.1"/>
    </source>
</evidence>
<comment type="caution">
    <text evidence="4">The sequence shown here is derived from an EMBL/GenBank/DDBJ whole genome shotgun (WGS) entry which is preliminary data.</text>
</comment>
<dbReference type="PANTHER" id="PTHR38108">
    <property type="entry name" value="UPF0319 PROTEIN YCCT"/>
    <property type="match status" value="1"/>
</dbReference>
<keyword evidence="2 3" id="KW-0732">Signal</keyword>